<sequence length="981" mass="106081">MAWKISPSPAHEGSHSQRNSHPHAPAHSYLHSNASPEADPRGSPLHQQQHPEHQNSAHYPRYPPSTLIPVPGAGPGGGRRSPAPSPRQQHHPRTLPTRGYRPFPYDSASATSHPPPPQASYAHPPPPYAHPPAHSQSHPPPHHPPRMASFHGRQNQAPTFNPVASLTLANTSGSCTCKKSKCLKLYCQCFSLSTTCGPRCRCTDCNNTPSHAEEIELARRSVLERNPSAFEDKFRTTTGTNSGGFHGGTSSGSPHRPLATPTGYRSGPCSFQGGGPYSDPHAHAHTHSHRGNYPPPQTPPMGYHFSPHEQGPSYSYRNGPPNPTSGACTPRQQLQHPLGAEITPRKEQARHLGQAPGPPLLSSLSLPPVSVPSQRVNKWGCKCRKSFCLKKYCECYQNNAHCGVNCRCINCKNFPMSGGSPPPDEPPMIVTAAIAPAPPRVAPRTPLPSVLLTATVSESDENRSHVSSSCSSSINDVLSTTRNSYKGLATTPPPPPSAPSISAATVAAGIEKAPVSPELESEEEEERFERPINKMAMKKKKMLLRKRKHQQTAFDSSRLSVLPETPTAIRSCSSSSYLAALDASSSVVAKETKNCLPKENQEDRLAIMAAVAMTQLQSGNSAFSLRVSGMDDDKGERVTNRLKTENCLEFVTDTKSMHKAPAISPDSNDGADTLRTVKRPRTSPIEGEESPVRKLESRDPSPVPAVKSTGMALAAHDSYGSVLSAMSAPPSSHNANTNTNTSASANTSYHHRLHHPHHQPVGYRPPLTFHNYGGVPPHPSYPQHRQHSYPSPAHKAGLPPPPYYNPYASPSAPPRLYPSSQHQYQHQHHRPVGPPCGHIQSYKDVIKVSGLPKSLSFRKICSKCGRTRGEHGELGFGNKCTFTDCGKCGAACHLHTRANPKTQMGILCRLTVEEGAIPGAAEDYDRKIQTLAARAELQKTLLDDRRDRTERLAHHLVAKAEAEASTTATTPPALRASSVSA</sequence>
<evidence type="ECO:0000259" key="5">
    <source>
        <dbReference type="PROSITE" id="PS51634"/>
    </source>
</evidence>
<feature type="region of interest" description="Disordered" evidence="4">
    <location>
        <begin position="1"/>
        <end position="158"/>
    </location>
</feature>
<dbReference type="GO" id="GO:0006355">
    <property type="term" value="P:regulation of DNA-templated transcription"/>
    <property type="evidence" value="ECO:0007669"/>
    <property type="project" value="TreeGrafter"/>
</dbReference>
<dbReference type="PANTHER" id="PTHR12446:SF34">
    <property type="entry name" value="PROTEIN LIN-54 HOMOLOG"/>
    <property type="match status" value="1"/>
</dbReference>
<dbReference type="InterPro" id="IPR033467">
    <property type="entry name" value="Tesmin/TSO1-like_CXC"/>
</dbReference>
<comment type="similarity">
    <text evidence="2">Belongs to the lin-54 family.</text>
</comment>
<feature type="region of interest" description="Disordered" evidence="4">
    <location>
        <begin position="233"/>
        <end position="331"/>
    </location>
</feature>
<feature type="compositionally biased region" description="Pro residues" evidence="4">
    <location>
        <begin position="113"/>
        <end position="130"/>
    </location>
</feature>
<evidence type="ECO:0000256" key="3">
    <source>
        <dbReference type="ARBA" id="ARBA00023242"/>
    </source>
</evidence>
<protein>
    <recommendedName>
        <fullName evidence="5">CRC domain-containing protein</fullName>
    </recommendedName>
</protein>
<dbReference type="AlphaFoldDB" id="A0A7S4EPC6"/>
<evidence type="ECO:0000256" key="1">
    <source>
        <dbReference type="ARBA" id="ARBA00004123"/>
    </source>
</evidence>
<dbReference type="SMART" id="SM01114">
    <property type="entry name" value="CXC"/>
    <property type="match status" value="2"/>
</dbReference>
<evidence type="ECO:0000256" key="4">
    <source>
        <dbReference type="SAM" id="MobiDB-lite"/>
    </source>
</evidence>
<feature type="domain" description="CRC" evidence="5">
    <location>
        <begin position="171"/>
        <end position="416"/>
    </location>
</feature>
<feature type="compositionally biased region" description="Low complexity" evidence="4">
    <location>
        <begin position="963"/>
        <end position="973"/>
    </location>
</feature>
<reference evidence="6" key="1">
    <citation type="submission" date="2021-01" db="EMBL/GenBank/DDBJ databases">
        <authorList>
            <person name="Corre E."/>
            <person name="Pelletier E."/>
            <person name="Niang G."/>
            <person name="Scheremetjew M."/>
            <person name="Finn R."/>
            <person name="Kale V."/>
            <person name="Holt S."/>
            <person name="Cochrane G."/>
            <person name="Meng A."/>
            <person name="Brown T."/>
            <person name="Cohen L."/>
        </authorList>
    </citation>
    <scope>NUCLEOTIDE SEQUENCE</scope>
    <source>
        <strain evidence="6">10249 10 AB</strain>
    </source>
</reference>
<dbReference type="EMBL" id="HBIX01029372">
    <property type="protein sequence ID" value="CAE0726995.1"/>
    <property type="molecule type" value="Transcribed_RNA"/>
</dbReference>
<organism evidence="6">
    <name type="scientific">Pseudo-nitzschia australis</name>
    <dbReference type="NCBI Taxonomy" id="44445"/>
    <lineage>
        <taxon>Eukaryota</taxon>
        <taxon>Sar</taxon>
        <taxon>Stramenopiles</taxon>
        <taxon>Ochrophyta</taxon>
        <taxon>Bacillariophyta</taxon>
        <taxon>Bacillariophyceae</taxon>
        <taxon>Bacillariophycidae</taxon>
        <taxon>Bacillariales</taxon>
        <taxon>Bacillariaceae</taxon>
        <taxon>Pseudo-nitzschia</taxon>
    </lineage>
</organism>
<gene>
    <name evidence="6" type="ORF">PAUS00366_LOCUS19755</name>
</gene>
<evidence type="ECO:0000256" key="2">
    <source>
        <dbReference type="ARBA" id="ARBA00007267"/>
    </source>
</evidence>
<dbReference type="Pfam" id="PF03638">
    <property type="entry name" value="TCR"/>
    <property type="match status" value="2"/>
</dbReference>
<feature type="compositionally biased region" description="Gly residues" evidence="4">
    <location>
        <begin position="241"/>
        <end position="250"/>
    </location>
</feature>
<dbReference type="PANTHER" id="PTHR12446">
    <property type="entry name" value="TESMIN/TSO1-RELATED"/>
    <property type="match status" value="1"/>
</dbReference>
<feature type="compositionally biased region" description="Basic and acidic residues" evidence="4">
    <location>
        <begin position="690"/>
        <end position="699"/>
    </location>
</feature>
<comment type="subcellular location">
    <subcellularLocation>
        <location evidence="1">Nucleus</location>
    </subcellularLocation>
</comment>
<accession>A0A7S4EPC6</accession>
<dbReference type="InterPro" id="IPR005172">
    <property type="entry name" value="CRC"/>
</dbReference>
<evidence type="ECO:0000313" key="6">
    <source>
        <dbReference type="EMBL" id="CAE0726995.1"/>
    </source>
</evidence>
<feature type="region of interest" description="Disordered" evidence="4">
    <location>
        <begin position="957"/>
        <end position="981"/>
    </location>
</feature>
<feature type="region of interest" description="Disordered" evidence="4">
    <location>
        <begin position="772"/>
        <end position="820"/>
    </location>
</feature>
<feature type="region of interest" description="Disordered" evidence="4">
    <location>
        <begin position="659"/>
        <end position="706"/>
    </location>
</feature>
<name>A0A7S4EPC6_9STRA</name>
<dbReference type="GO" id="GO:0005634">
    <property type="term" value="C:nucleus"/>
    <property type="evidence" value="ECO:0007669"/>
    <property type="project" value="UniProtKB-SubCell"/>
</dbReference>
<feature type="region of interest" description="Disordered" evidence="4">
    <location>
        <begin position="346"/>
        <end position="366"/>
    </location>
</feature>
<dbReference type="PROSITE" id="PS51634">
    <property type="entry name" value="CRC"/>
    <property type="match status" value="1"/>
</dbReference>
<dbReference type="InterPro" id="IPR028307">
    <property type="entry name" value="Lin-54_fam"/>
</dbReference>
<proteinExistence type="inferred from homology"/>
<keyword evidence="3" id="KW-0539">Nucleus</keyword>
<feature type="compositionally biased region" description="Low complexity" evidence="4">
    <location>
        <begin position="731"/>
        <end position="745"/>
    </location>
</feature>
<feature type="region of interest" description="Disordered" evidence="4">
    <location>
        <begin position="724"/>
        <end position="745"/>
    </location>
</feature>